<protein>
    <submittedName>
        <fullName evidence="1">SAM-dependent methyltransferase</fullName>
    </submittedName>
</protein>
<dbReference type="PIRSF" id="PIRSF017393">
    <property type="entry name" value="MTase_SAV2177"/>
    <property type="match status" value="1"/>
</dbReference>
<dbReference type="GO" id="GO:0008168">
    <property type="term" value="F:methyltransferase activity"/>
    <property type="evidence" value="ECO:0007669"/>
    <property type="project" value="UniProtKB-KW"/>
</dbReference>
<dbReference type="InterPro" id="IPR029063">
    <property type="entry name" value="SAM-dependent_MTases_sf"/>
</dbReference>
<reference evidence="1 2" key="1">
    <citation type="journal article" date="2019" name="Int. J. Syst. Evol. Microbiol.">
        <title>The Global Catalogue of Microorganisms (GCM) 10K type strain sequencing project: providing services to taxonomists for standard genome sequencing and annotation.</title>
        <authorList>
            <consortium name="The Broad Institute Genomics Platform"/>
            <consortium name="The Broad Institute Genome Sequencing Center for Infectious Disease"/>
            <person name="Wu L."/>
            <person name="Ma J."/>
        </authorList>
    </citation>
    <scope>NUCLEOTIDE SEQUENCE [LARGE SCALE GENOMIC DNA]</scope>
    <source>
        <strain evidence="1 2">JCM 14545</strain>
    </source>
</reference>
<sequence>MASEDWVPPTVDTSVPSMARTYDFMLGGGHNFAVDRAVGDQISRAMPGLPQAARVNRTFLGRVVRFMTDQGIRQFLDIGSGIPTVSNVHEVAQEIDPACRVVYVDRDPVAVAHSELMLTGNSRAAIIQADMRDPEAILAHPDTRRLLDFGQPVGLLMLLMLHWIPDDSDPLALMARYRDALPDGSYLAITHVTGDHQGDNLTEATEAIKRSRSPDQVTLRTHAQITGLFTGFDLVEPGLVGCGEWRPRGPADISDEPEMNMLVYAGVGVKQPRNDQE</sequence>
<organism evidence="1 2">
    <name type="scientific">Amycolatopsis minnesotensis</name>
    <dbReference type="NCBI Taxonomy" id="337894"/>
    <lineage>
        <taxon>Bacteria</taxon>
        <taxon>Bacillati</taxon>
        <taxon>Actinomycetota</taxon>
        <taxon>Actinomycetes</taxon>
        <taxon>Pseudonocardiales</taxon>
        <taxon>Pseudonocardiaceae</taxon>
        <taxon>Amycolatopsis</taxon>
    </lineage>
</organism>
<keyword evidence="2" id="KW-1185">Reference proteome</keyword>
<dbReference type="Pfam" id="PF04672">
    <property type="entry name" value="Methyltransf_19"/>
    <property type="match status" value="1"/>
</dbReference>
<gene>
    <name evidence="1" type="ORF">GCM10009754_52550</name>
</gene>
<keyword evidence="1" id="KW-0808">Transferase</keyword>
<dbReference type="RefSeq" id="WP_344424244.1">
    <property type="nucleotide sequence ID" value="NZ_BAAANN010000022.1"/>
</dbReference>
<dbReference type="CDD" id="cd02440">
    <property type="entry name" value="AdoMet_MTases"/>
    <property type="match status" value="1"/>
</dbReference>
<accession>A0ABN2RNB9</accession>
<dbReference type="SUPFAM" id="SSF53335">
    <property type="entry name" value="S-adenosyl-L-methionine-dependent methyltransferases"/>
    <property type="match status" value="1"/>
</dbReference>
<dbReference type="Proteomes" id="UP001501116">
    <property type="component" value="Unassembled WGS sequence"/>
</dbReference>
<name>A0ABN2RNB9_9PSEU</name>
<comment type="caution">
    <text evidence="1">The sequence shown here is derived from an EMBL/GenBank/DDBJ whole genome shotgun (WGS) entry which is preliminary data.</text>
</comment>
<keyword evidence="1" id="KW-0489">Methyltransferase</keyword>
<proteinExistence type="predicted"/>
<evidence type="ECO:0000313" key="2">
    <source>
        <dbReference type="Proteomes" id="UP001501116"/>
    </source>
</evidence>
<evidence type="ECO:0000313" key="1">
    <source>
        <dbReference type="EMBL" id="GAA1971712.1"/>
    </source>
</evidence>
<dbReference type="Gene3D" id="3.40.50.150">
    <property type="entry name" value="Vaccinia Virus protein VP39"/>
    <property type="match status" value="1"/>
</dbReference>
<dbReference type="InterPro" id="IPR006764">
    <property type="entry name" value="SAM_dep_MeTrfase_SAV2177_type"/>
</dbReference>
<dbReference type="GO" id="GO:0032259">
    <property type="term" value="P:methylation"/>
    <property type="evidence" value="ECO:0007669"/>
    <property type="project" value="UniProtKB-KW"/>
</dbReference>
<dbReference type="EMBL" id="BAAANN010000022">
    <property type="protein sequence ID" value="GAA1971712.1"/>
    <property type="molecule type" value="Genomic_DNA"/>
</dbReference>